<protein>
    <submittedName>
        <fullName evidence="1">Uncharacterized protein</fullName>
    </submittedName>
</protein>
<comment type="caution">
    <text evidence="1">The sequence shown here is derived from an EMBL/GenBank/DDBJ whole genome shotgun (WGS) entry which is preliminary data.</text>
</comment>
<dbReference type="EMBL" id="JBEPNW010000002">
    <property type="protein sequence ID" value="MET3869228.1"/>
    <property type="molecule type" value="Genomic_DNA"/>
</dbReference>
<organism evidence="1 2">
    <name type="scientific">Methylobacterium radiotolerans</name>
    <dbReference type="NCBI Taxonomy" id="31998"/>
    <lineage>
        <taxon>Bacteria</taxon>
        <taxon>Pseudomonadati</taxon>
        <taxon>Pseudomonadota</taxon>
        <taxon>Alphaproteobacteria</taxon>
        <taxon>Hyphomicrobiales</taxon>
        <taxon>Methylobacteriaceae</taxon>
        <taxon>Methylobacterium</taxon>
    </lineage>
</organism>
<dbReference type="Proteomes" id="UP001549119">
    <property type="component" value="Unassembled WGS sequence"/>
</dbReference>
<accession>A0ABV2NRU7</accession>
<dbReference type="RefSeq" id="WP_209650235.1">
    <property type="nucleotide sequence ID" value="NZ_JBEPNV010000001.1"/>
</dbReference>
<sequence length="102" mass="10260">MLPPTAALQVQAGSVSRIGYRPAIVITPGQAAVAAAATAAPIAAASDVAANAEPTPKLQRVTVPPTPPSPRIQEVRAVAPPCEAGKRVGGIDREDAGFCLIN</sequence>
<name>A0ABV2NRU7_9HYPH</name>
<gene>
    <name evidence="1" type="ORF">ABIC20_006537</name>
</gene>
<reference evidence="1 2" key="1">
    <citation type="submission" date="2024-06" db="EMBL/GenBank/DDBJ databases">
        <title>Genomics of switchgrass bacterial isolates.</title>
        <authorList>
            <person name="Shade A."/>
        </authorList>
    </citation>
    <scope>NUCLEOTIDE SEQUENCE [LARGE SCALE GENOMIC DNA]</scope>
    <source>
        <strain evidence="1 2">PvP084</strain>
    </source>
</reference>
<proteinExistence type="predicted"/>
<evidence type="ECO:0000313" key="2">
    <source>
        <dbReference type="Proteomes" id="UP001549119"/>
    </source>
</evidence>
<keyword evidence="2" id="KW-1185">Reference proteome</keyword>
<evidence type="ECO:0000313" key="1">
    <source>
        <dbReference type="EMBL" id="MET3869228.1"/>
    </source>
</evidence>